<dbReference type="Pfam" id="PF07992">
    <property type="entry name" value="Pyr_redox_2"/>
    <property type="match status" value="1"/>
</dbReference>
<name>A0A381UC60_9ZZZZ</name>
<dbReference type="SUPFAM" id="SSF51905">
    <property type="entry name" value="FAD/NAD(P)-binding domain"/>
    <property type="match status" value="1"/>
</dbReference>
<dbReference type="InterPro" id="IPR051793">
    <property type="entry name" value="NADH:flavin_oxidoreductase"/>
</dbReference>
<organism evidence="6">
    <name type="scientific">marine metagenome</name>
    <dbReference type="NCBI Taxonomy" id="408172"/>
    <lineage>
        <taxon>unclassified sequences</taxon>
        <taxon>metagenomes</taxon>
        <taxon>ecological metagenomes</taxon>
    </lineage>
</organism>
<keyword evidence="2" id="KW-0285">Flavoprotein</keyword>
<evidence type="ECO:0000313" key="6">
    <source>
        <dbReference type="EMBL" id="SVA25331.1"/>
    </source>
</evidence>
<dbReference type="Gene3D" id="3.50.50.60">
    <property type="entry name" value="FAD/NAD(P)-binding domain"/>
    <property type="match status" value="1"/>
</dbReference>
<feature type="non-terminal residue" evidence="6">
    <location>
        <position position="1"/>
    </location>
</feature>
<dbReference type="GO" id="GO:0016491">
    <property type="term" value="F:oxidoreductase activity"/>
    <property type="evidence" value="ECO:0007669"/>
    <property type="project" value="UniProtKB-KW"/>
</dbReference>
<dbReference type="SUPFAM" id="SSF51395">
    <property type="entry name" value="FMN-linked oxidoreductases"/>
    <property type="match status" value="1"/>
</dbReference>
<keyword evidence="4" id="KW-0560">Oxidoreductase</keyword>
<dbReference type="PANTHER" id="PTHR42917:SF2">
    <property type="entry name" value="2,4-DIENOYL-COA REDUCTASE [(2E)-ENOYL-COA-PRODUCING]"/>
    <property type="match status" value="1"/>
</dbReference>
<dbReference type="AlphaFoldDB" id="A0A381UC60"/>
<gene>
    <name evidence="6" type="ORF">METZ01_LOCUS78185</name>
</gene>
<accession>A0A381UC60</accession>
<reference evidence="6" key="1">
    <citation type="submission" date="2018-05" db="EMBL/GenBank/DDBJ databases">
        <authorList>
            <person name="Lanie J.A."/>
            <person name="Ng W.-L."/>
            <person name="Kazmierczak K.M."/>
            <person name="Andrzejewski T.M."/>
            <person name="Davidsen T.M."/>
            <person name="Wayne K.J."/>
            <person name="Tettelin H."/>
            <person name="Glass J.I."/>
            <person name="Rusch D."/>
            <person name="Podicherti R."/>
            <person name="Tsui H.-C.T."/>
            <person name="Winkler M.E."/>
        </authorList>
    </citation>
    <scope>NUCLEOTIDE SEQUENCE</scope>
</reference>
<dbReference type="EMBL" id="UINC01006077">
    <property type="protein sequence ID" value="SVA25331.1"/>
    <property type="molecule type" value="Genomic_DNA"/>
</dbReference>
<evidence type="ECO:0000256" key="2">
    <source>
        <dbReference type="ARBA" id="ARBA00022630"/>
    </source>
</evidence>
<sequence>DLVGMARAHIADPAVVHKTYEGRTDEVRTCIGCNQGCAGFLEKGLPITCVVNPTVGKERFRPTEPIEDPAKTPKRVVVVGGGPAGMEAAWVAAARGHDVELFETEPQLGGQMGWLRHMPKRNDFLTMIDQQIAACERHGVTIRTSTKFDANLAIEHEQQPEHIVIATGSELRPVEFPQGGVGLTLGEALSTDWTDRTKVAFYDLLGDWSSISVVEHIADLGADVTYLTPVAGYAWKITRYSKTAITSRLREAGVEIRVLRTGLSFIGNEFTVEDLSTGKTECITVDAVIAAGNPAARTDQYERLAVSGTGVTLVGDCLAPRSALEAVYEGHEVGRAL</sequence>
<keyword evidence="3" id="KW-0288">FMN</keyword>
<dbReference type="InterPro" id="IPR036188">
    <property type="entry name" value="FAD/NAD-bd_sf"/>
</dbReference>
<evidence type="ECO:0000259" key="5">
    <source>
        <dbReference type="Pfam" id="PF07992"/>
    </source>
</evidence>
<dbReference type="Gene3D" id="3.20.20.70">
    <property type="entry name" value="Aldolase class I"/>
    <property type="match status" value="1"/>
</dbReference>
<dbReference type="PRINTS" id="PR00368">
    <property type="entry name" value="FADPNR"/>
</dbReference>
<comment type="cofactor">
    <cofactor evidence="1">
        <name>FMN</name>
        <dbReference type="ChEBI" id="CHEBI:58210"/>
    </cofactor>
</comment>
<evidence type="ECO:0000256" key="1">
    <source>
        <dbReference type="ARBA" id="ARBA00001917"/>
    </source>
</evidence>
<evidence type="ECO:0000256" key="3">
    <source>
        <dbReference type="ARBA" id="ARBA00022643"/>
    </source>
</evidence>
<feature type="domain" description="FAD/NAD(P)-binding" evidence="5">
    <location>
        <begin position="75"/>
        <end position="291"/>
    </location>
</feature>
<proteinExistence type="predicted"/>
<dbReference type="PANTHER" id="PTHR42917">
    <property type="entry name" value="2,4-DIENOYL-COA REDUCTASE"/>
    <property type="match status" value="1"/>
</dbReference>
<dbReference type="Gene3D" id="3.40.50.720">
    <property type="entry name" value="NAD(P)-binding Rossmann-like Domain"/>
    <property type="match status" value="1"/>
</dbReference>
<dbReference type="InterPro" id="IPR023753">
    <property type="entry name" value="FAD/NAD-binding_dom"/>
</dbReference>
<evidence type="ECO:0000256" key="4">
    <source>
        <dbReference type="ARBA" id="ARBA00023002"/>
    </source>
</evidence>
<dbReference type="InterPro" id="IPR013785">
    <property type="entry name" value="Aldolase_TIM"/>
</dbReference>
<protein>
    <recommendedName>
        <fullName evidence="5">FAD/NAD(P)-binding domain-containing protein</fullName>
    </recommendedName>
</protein>